<dbReference type="Gene3D" id="2.60.120.560">
    <property type="entry name" value="Exo-inulinase, domain 1"/>
    <property type="match status" value="1"/>
</dbReference>
<organism evidence="7 8">
    <name type="scientific">Reinekea marinisedimentorum</name>
    <dbReference type="NCBI Taxonomy" id="230495"/>
    <lineage>
        <taxon>Bacteria</taxon>
        <taxon>Pseudomonadati</taxon>
        <taxon>Pseudomonadota</taxon>
        <taxon>Gammaproteobacteria</taxon>
        <taxon>Oceanospirillales</taxon>
        <taxon>Saccharospirillaceae</taxon>
        <taxon>Reinekea</taxon>
    </lineage>
</organism>
<dbReference type="SMART" id="SM00640">
    <property type="entry name" value="Glyco_32"/>
    <property type="match status" value="1"/>
</dbReference>
<name>A0A4R3I3G0_9GAMM</name>
<dbReference type="InterPro" id="IPR013148">
    <property type="entry name" value="Glyco_hydro_32_N"/>
</dbReference>
<comment type="caution">
    <text evidence="7">The sequence shown here is derived from an EMBL/GenBank/DDBJ whole genome shotgun (WGS) entry which is preliminary data.</text>
</comment>
<dbReference type="Pfam" id="PF08244">
    <property type="entry name" value="Glyco_hydro_32C"/>
    <property type="match status" value="1"/>
</dbReference>
<feature type="domain" description="Glycosyl hydrolase family 32 C-terminal" evidence="6">
    <location>
        <begin position="350"/>
        <end position="457"/>
    </location>
</feature>
<protein>
    <submittedName>
        <fullName evidence="7">Fructan beta-fructosidase</fullName>
    </submittedName>
</protein>
<accession>A0A4R3I3G0</accession>
<dbReference type="PANTHER" id="PTHR42800:SF1">
    <property type="entry name" value="EXOINULINASE INUD (AFU_ORTHOLOGUE AFUA_5G00480)"/>
    <property type="match status" value="1"/>
</dbReference>
<keyword evidence="3 4" id="KW-0326">Glycosidase</keyword>
<evidence type="ECO:0000313" key="8">
    <source>
        <dbReference type="Proteomes" id="UP000295793"/>
    </source>
</evidence>
<dbReference type="InterPro" id="IPR013320">
    <property type="entry name" value="ConA-like_dom_sf"/>
</dbReference>
<reference evidence="7 8" key="1">
    <citation type="submission" date="2019-03" db="EMBL/GenBank/DDBJ databases">
        <title>Genomic Encyclopedia of Archaeal and Bacterial Type Strains, Phase II (KMG-II): from individual species to whole genera.</title>
        <authorList>
            <person name="Goeker M."/>
        </authorList>
    </citation>
    <scope>NUCLEOTIDE SEQUENCE [LARGE SCALE GENOMIC DNA]</scope>
    <source>
        <strain evidence="7 8">DSM 15388</strain>
    </source>
</reference>
<gene>
    <name evidence="7" type="ORF">BCF53_10964</name>
</gene>
<dbReference type="InterPro" id="IPR001362">
    <property type="entry name" value="Glyco_hydro_32"/>
</dbReference>
<dbReference type="SUPFAM" id="SSF49899">
    <property type="entry name" value="Concanavalin A-like lectins/glucanases"/>
    <property type="match status" value="1"/>
</dbReference>
<evidence type="ECO:0000256" key="1">
    <source>
        <dbReference type="ARBA" id="ARBA00009902"/>
    </source>
</evidence>
<keyword evidence="2 4" id="KW-0378">Hydrolase</keyword>
<dbReference type="InterPro" id="IPR018053">
    <property type="entry name" value="Glyco_hydro_32_AS"/>
</dbReference>
<dbReference type="CDD" id="cd18622">
    <property type="entry name" value="GH32_Inu-like"/>
    <property type="match status" value="1"/>
</dbReference>
<evidence type="ECO:0000313" key="7">
    <source>
        <dbReference type="EMBL" id="TCS40355.1"/>
    </source>
</evidence>
<evidence type="ECO:0000256" key="2">
    <source>
        <dbReference type="ARBA" id="ARBA00022801"/>
    </source>
</evidence>
<dbReference type="AlphaFoldDB" id="A0A4R3I3G0"/>
<dbReference type="GO" id="GO:0005987">
    <property type="term" value="P:sucrose catabolic process"/>
    <property type="evidence" value="ECO:0007669"/>
    <property type="project" value="TreeGrafter"/>
</dbReference>
<dbReference type="InterPro" id="IPR023296">
    <property type="entry name" value="Glyco_hydro_beta-prop_sf"/>
</dbReference>
<proteinExistence type="inferred from homology"/>
<dbReference type="PROSITE" id="PS00609">
    <property type="entry name" value="GLYCOSYL_HYDROL_F32"/>
    <property type="match status" value="1"/>
</dbReference>
<evidence type="ECO:0000259" key="6">
    <source>
        <dbReference type="Pfam" id="PF08244"/>
    </source>
</evidence>
<feature type="domain" description="Glycosyl hydrolase family 32 N-terminal" evidence="5">
    <location>
        <begin position="12"/>
        <end position="315"/>
    </location>
</feature>
<dbReference type="Pfam" id="PF00251">
    <property type="entry name" value="Glyco_hydro_32N"/>
    <property type="match status" value="1"/>
</dbReference>
<evidence type="ECO:0000259" key="5">
    <source>
        <dbReference type="Pfam" id="PF00251"/>
    </source>
</evidence>
<dbReference type="Gene3D" id="2.115.10.20">
    <property type="entry name" value="Glycosyl hydrolase domain, family 43"/>
    <property type="match status" value="1"/>
</dbReference>
<dbReference type="RefSeq" id="WP_165901898.1">
    <property type="nucleotide sequence ID" value="NZ_SLZR01000009.1"/>
</dbReference>
<dbReference type="InterPro" id="IPR013189">
    <property type="entry name" value="Glyco_hydro_32_C"/>
</dbReference>
<dbReference type="PANTHER" id="PTHR42800">
    <property type="entry name" value="EXOINULINASE INUD (AFU_ORTHOLOGUE AFUA_5G00480)"/>
    <property type="match status" value="1"/>
</dbReference>
<dbReference type="EMBL" id="SLZR01000009">
    <property type="protein sequence ID" value="TCS40355.1"/>
    <property type="molecule type" value="Genomic_DNA"/>
</dbReference>
<comment type="similarity">
    <text evidence="1 4">Belongs to the glycosyl hydrolase 32 family.</text>
</comment>
<evidence type="ECO:0000256" key="3">
    <source>
        <dbReference type="ARBA" id="ARBA00023295"/>
    </source>
</evidence>
<evidence type="ECO:0000256" key="4">
    <source>
        <dbReference type="RuleBase" id="RU362110"/>
    </source>
</evidence>
<dbReference type="GO" id="GO:0004575">
    <property type="term" value="F:sucrose alpha-glucosidase activity"/>
    <property type="evidence" value="ECO:0007669"/>
    <property type="project" value="TreeGrafter"/>
</dbReference>
<dbReference type="Proteomes" id="UP000295793">
    <property type="component" value="Unassembled WGS sequence"/>
</dbReference>
<keyword evidence="8" id="KW-1185">Reference proteome</keyword>
<dbReference type="GO" id="GO:0005737">
    <property type="term" value="C:cytoplasm"/>
    <property type="evidence" value="ECO:0007669"/>
    <property type="project" value="TreeGrafter"/>
</dbReference>
<dbReference type="SUPFAM" id="SSF75005">
    <property type="entry name" value="Arabinanase/levansucrase/invertase"/>
    <property type="match status" value="1"/>
</dbReference>
<sequence length="495" mass="55762">MSSNDRFRPQVHFTPPSNWMNDPNGCLYHNGVYHLFYQYHPGSTQWGPMHWGHATSADLLHWQHHAVALQPDAALGAAFSGSAIHDRDNLSGLFTDDQGLLAFYTTHLDRGPEQDPLQQQCMAYSRDGGNSWQPIADNPVVANPGIKDFRDPKVFYHQPSQHWIMVVVAGQQVNFYRSRNLLQWEYCGEFGKYQGHDEVVWECPDLVEMTDDSGRSHWVLFISGVTPAEKPFPPMQYFIGHFDGLTFAETAPGEMVNIVDFGADFYAAQSFHGTFDNDGRHIWIAWANYWPYANVTPADHWRGMMSLPRELSLVTVNGLPRLQQRVVREFDARLSEPYRVQSPQAWAIQNPELAQSIEFKVTGAKHTDATLRLNNAKGDELCLSWSAQAQTLTLDRTGIASSDFHPIFNQIKTVSLLHELGDDSVLDLRIIVDRCSVEVFALNGRVVLTSQLFPEQPFALASLECVGPVEVTQAYLPDQTEDCARSDEPVSLAAD</sequence>